<proteinExistence type="predicted"/>
<sequence length="149" mass="16871">MIENVVEVFDNGVDLEYGLSYEAREALKLNTGAKFPVATRWTYYGHVYEDTNCPKPIPDMSGLVYATQGWKTWVVLNPNGTQRVVIHVPRISEKSIPENGDLGEPHHMKGDALHVMYGEGGDGDRDDCRFHFDMHTGELLQVDLVGRHW</sequence>
<gene>
    <name evidence="1" type="ORF">RALSY_mp10009</name>
</gene>
<reference evidence="1" key="2">
    <citation type="submission" date="2011-04" db="EMBL/GenBank/DDBJ databases">
        <authorList>
            <person name="Genoscope - CEA"/>
        </authorList>
    </citation>
    <scope>NUCLEOTIDE SEQUENCE</scope>
    <source>
        <strain evidence="1">R24</strain>
    </source>
</reference>
<dbReference type="AlphaFoldDB" id="G3A8C3"/>
<accession>G3A8C3</accession>
<evidence type="ECO:0000313" key="1">
    <source>
        <dbReference type="EMBL" id="CCA87497.1"/>
    </source>
</evidence>
<dbReference type="EMBL" id="FR854090">
    <property type="protein sequence ID" value="CCA87497.1"/>
    <property type="molecule type" value="Genomic_DNA"/>
</dbReference>
<reference evidence="1" key="1">
    <citation type="journal article" date="2011" name="PLoS ONE">
        <title>Ralstonia syzygii, the Blood Disease Bacterium and some Asian R. solanacearum strains form a single genomic species despite divergent lifestyles.</title>
        <authorList>
            <person name="Remenant B."/>
            <person name="de Cambiaire J.C."/>
            <person name="Cellier G."/>
            <person name="Jacobs J.M."/>
            <person name="Mangenot S."/>
            <person name="Barbe V."/>
            <person name="Lajus A."/>
            <person name="Vallenet D."/>
            <person name="Medigue C."/>
            <person name="Fegan M."/>
            <person name="Allen C."/>
            <person name="Prior P."/>
        </authorList>
    </citation>
    <scope>NUCLEOTIDE SEQUENCE</scope>
    <source>
        <strain evidence="1">R24</strain>
    </source>
</reference>
<protein>
    <submittedName>
        <fullName evidence="1">Hypothethical protein</fullName>
    </submittedName>
</protein>
<dbReference type="RefSeq" id="WP_197334023.1">
    <property type="nucleotide sequence ID" value="NZ_CP115945.1"/>
</dbReference>
<organism evidence="1">
    <name type="scientific">Ralstonia syzygii R24</name>
    <dbReference type="NCBI Taxonomy" id="907261"/>
    <lineage>
        <taxon>Bacteria</taxon>
        <taxon>Pseudomonadati</taxon>
        <taxon>Pseudomonadota</taxon>
        <taxon>Betaproteobacteria</taxon>
        <taxon>Burkholderiales</taxon>
        <taxon>Burkholderiaceae</taxon>
        <taxon>Ralstonia</taxon>
        <taxon>Ralstonia solanacearum species complex</taxon>
    </lineage>
</organism>
<name>G3A8C3_9RALS</name>